<dbReference type="InterPro" id="IPR004472">
    <property type="entry name" value="DTB_synth_BioD"/>
</dbReference>
<proteinExistence type="inferred from homology"/>
<dbReference type="Pfam" id="PF13500">
    <property type="entry name" value="AAA_26"/>
    <property type="match status" value="1"/>
</dbReference>
<keyword evidence="3 9" id="KW-0479">Metal-binding</keyword>
<dbReference type="GO" id="GO:0000287">
    <property type="term" value="F:magnesium ion binding"/>
    <property type="evidence" value="ECO:0007669"/>
    <property type="project" value="UniProtKB-UniRule"/>
</dbReference>
<dbReference type="GO" id="GO:0004141">
    <property type="term" value="F:dethiobiotin synthase activity"/>
    <property type="evidence" value="ECO:0007669"/>
    <property type="project" value="UniProtKB-UniRule"/>
</dbReference>
<keyword evidence="7 9" id="KW-0460">Magnesium</keyword>
<dbReference type="SUPFAM" id="SSF52540">
    <property type="entry name" value="P-loop containing nucleoside triphosphate hydrolases"/>
    <property type="match status" value="1"/>
</dbReference>
<dbReference type="Proteomes" id="UP000256845">
    <property type="component" value="Unassembled WGS sequence"/>
</dbReference>
<keyword evidence="4 9" id="KW-0547">Nucleotide-binding</keyword>
<feature type="binding site" evidence="9">
    <location>
        <begin position="189"/>
        <end position="191"/>
    </location>
    <ligand>
        <name>ATP</name>
        <dbReference type="ChEBI" id="CHEBI:30616"/>
    </ligand>
</feature>
<name>A0A3D9HVR6_9PROT</name>
<comment type="function">
    <text evidence="9">Catalyzes a mechanistically unusual reaction, the ATP-dependent insertion of CO2 between the N7 and N8 nitrogen atoms of 7,8-diaminopelargonic acid (DAPA, also called 7,8-diammoniononanoate) to form a ureido ring.</text>
</comment>
<dbReference type="GO" id="GO:0009102">
    <property type="term" value="P:biotin biosynthetic process"/>
    <property type="evidence" value="ECO:0007669"/>
    <property type="project" value="UniProtKB-UniRule"/>
</dbReference>
<feature type="binding site" evidence="9">
    <location>
        <position position="105"/>
    </location>
    <ligand>
        <name>Mg(2+)</name>
        <dbReference type="ChEBI" id="CHEBI:18420"/>
    </ligand>
</feature>
<comment type="caution">
    <text evidence="10">The sequence shown here is derived from an EMBL/GenBank/DDBJ whole genome shotgun (WGS) entry which is preliminary data.</text>
</comment>
<dbReference type="GO" id="GO:0005829">
    <property type="term" value="C:cytosol"/>
    <property type="evidence" value="ECO:0007669"/>
    <property type="project" value="TreeGrafter"/>
</dbReference>
<gene>
    <name evidence="9" type="primary">bioD</name>
    <name evidence="10" type="ORF">DFP90_101348</name>
</gene>
<dbReference type="NCBIfam" id="TIGR00347">
    <property type="entry name" value="bioD"/>
    <property type="match status" value="1"/>
</dbReference>
<comment type="caution">
    <text evidence="9">Lacks conserved residue(s) required for the propagation of feature annotation.</text>
</comment>
<dbReference type="PANTHER" id="PTHR43210">
    <property type="entry name" value="DETHIOBIOTIN SYNTHETASE"/>
    <property type="match status" value="1"/>
</dbReference>
<feature type="binding site" evidence="9">
    <location>
        <position position="44"/>
    </location>
    <ligand>
        <name>ATP</name>
        <dbReference type="ChEBI" id="CHEBI:30616"/>
    </ligand>
</feature>
<feature type="binding site" evidence="9">
    <location>
        <begin position="13"/>
        <end position="18"/>
    </location>
    <ligand>
        <name>ATP</name>
        <dbReference type="ChEBI" id="CHEBI:30616"/>
    </ligand>
</feature>
<sequence length="216" mass="23742">MTNGFIVSGTDTEIGKTVFSAMLTLALKGVYWKPIQSGLEELSDTETVRRMTGLSLGHFLPEAYRLNTPASPHYSAELDDVEIDVSRLDPAKLEPEIANAPMIIEGAGGLLVPITRELLTIDLFKSWNMPVILCARTSLGTINHSLLSVEALKARDMEIAGIVFIGDENPDNERTITEFAGVTNLGRLPRLPELDAKNLRETFNNHFKLGEFGAFL</sequence>
<dbReference type="InterPro" id="IPR027417">
    <property type="entry name" value="P-loop_NTPase"/>
</dbReference>
<protein>
    <recommendedName>
        <fullName evidence="9">ATP-dependent dethiobiotin synthetase BioD</fullName>
        <ecNumber evidence="9">6.3.3.3</ecNumber>
    </recommendedName>
    <alternativeName>
        <fullName evidence="9">DTB synthetase</fullName>
        <shortName evidence="9">DTBS</shortName>
    </alternativeName>
    <alternativeName>
        <fullName evidence="9">Dethiobiotin synthase</fullName>
    </alternativeName>
</protein>
<evidence type="ECO:0000256" key="1">
    <source>
        <dbReference type="ARBA" id="ARBA00022490"/>
    </source>
</evidence>
<comment type="catalytic activity">
    <reaction evidence="9">
        <text>(7R,8S)-7,8-diammoniononanoate + CO2 + ATP = (4R,5S)-dethiobiotin + ADP + phosphate + 3 H(+)</text>
        <dbReference type="Rhea" id="RHEA:15805"/>
        <dbReference type="ChEBI" id="CHEBI:15378"/>
        <dbReference type="ChEBI" id="CHEBI:16526"/>
        <dbReference type="ChEBI" id="CHEBI:30616"/>
        <dbReference type="ChEBI" id="CHEBI:43474"/>
        <dbReference type="ChEBI" id="CHEBI:149469"/>
        <dbReference type="ChEBI" id="CHEBI:149473"/>
        <dbReference type="ChEBI" id="CHEBI:456216"/>
        <dbReference type="EC" id="6.3.3.3"/>
    </reaction>
</comment>
<feature type="binding site" evidence="9">
    <location>
        <position position="17"/>
    </location>
    <ligand>
        <name>Mg(2+)</name>
        <dbReference type="ChEBI" id="CHEBI:18420"/>
    </ligand>
</feature>
<dbReference type="Gene3D" id="3.40.50.300">
    <property type="entry name" value="P-loop containing nucleotide triphosphate hydrolases"/>
    <property type="match status" value="1"/>
</dbReference>
<evidence type="ECO:0000256" key="9">
    <source>
        <dbReference type="HAMAP-Rule" id="MF_00336"/>
    </source>
</evidence>
<evidence type="ECO:0000256" key="8">
    <source>
        <dbReference type="ARBA" id="ARBA00047386"/>
    </source>
</evidence>
<evidence type="ECO:0000313" key="10">
    <source>
        <dbReference type="EMBL" id="RED53557.1"/>
    </source>
</evidence>
<feature type="binding site" evidence="9">
    <location>
        <begin position="105"/>
        <end position="108"/>
    </location>
    <ligand>
        <name>ATP</name>
        <dbReference type="ChEBI" id="CHEBI:30616"/>
    </ligand>
</feature>
<comment type="subcellular location">
    <subcellularLocation>
        <location evidence="9">Cytoplasm</location>
    </subcellularLocation>
</comment>
<feature type="active site" evidence="9">
    <location>
        <position position="33"/>
    </location>
</feature>
<comment type="catalytic activity">
    <reaction evidence="8">
        <text>(7R,8S)-8-amino-7-(carboxyamino)nonanoate + ATP = (4R,5S)-dethiobiotin + ADP + phosphate + H(+)</text>
        <dbReference type="Rhea" id="RHEA:63684"/>
        <dbReference type="ChEBI" id="CHEBI:15378"/>
        <dbReference type="ChEBI" id="CHEBI:30616"/>
        <dbReference type="ChEBI" id="CHEBI:43474"/>
        <dbReference type="ChEBI" id="CHEBI:149470"/>
        <dbReference type="ChEBI" id="CHEBI:149473"/>
        <dbReference type="ChEBI" id="CHEBI:456216"/>
    </reaction>
</comment>
<dbReference type="OrthoDB" id="9802097at2"/>
<evidence type="ECO:0000256" key="5">
    <source>
        <dbReference type="ARBA" id="ARBA00022756"/>
    </source>
</evidence>
<dbReference type="GO" id="GO:0005524">
    <property type="term" value="F:ATP binding"/>
    <property type="evidence" value="ECO:0007669"/>
    <property type="project" value="UniProtKB-UniRule"/>
</dbReference>
<reference evidence="10 11" key="1">
    <citation type="submission" date="2018-07" db="EMBL/GenBank/DDBJ databases">
        <title>Genomic Encyclopedia of Type Strains, Phase III (KMG-III): the genomes of soil and plant-associated and newly described type strains.</title>
        <authorList>
            <person name="Whitman W."/>
        </authorList>
    </citation>
    <scope>NUCLEOTIDE SEQUENCE [LARGE SCALE GENOMIC DNA]</scope>
    <source>
        <strain evidence="10 11">CECT 8488</strain>
    </source>
</reference>
<keyword evidence="11" id="KW-1185">Reference proteome</keyword>
<evidence type="ECO:0000256" key="6">
    <source>
        <dbReference type="ARBA" id="ARBA00022840"/>
    </source>
</evidence>
<dbReference type="AlphaFoldDB" id="A0A3D9HVR6"/>
<dbReference type="CDD" id="cd03109">
    <property type="entry name" value="DTBS"/>
    <property type="match status" value="1"/>
</dbReference>
<evidence type="ECO:0000256" key="7">
    <source>
        <dbReference type="ARBA" id="ARBA00022842"/>
    </source>
</evidence>
<dbReference type="EMBL" id="QRDW01000001">
    <property type="protein sequence ID" value="RED53557.1"/>
    <property type="molecule type" value="Genomic_DNA"/>
</dbReference>
<comment type="subunit">
    <text evidence="9">Homodimer.</text>
</comment>
<comment type="similarity">
    <text evidence="9">Belongs to the dethiobiotin synthetase family.</text>
</comment>
<accession>A0A3D9HVR6</accession>
<dbReference type="EC" id="6.3.3.3" evidence="9"/>
<dbReference type="PANTHER" id="PTHR43210:SF2">
    <property type="entry name" value="ATP-DEPENDENT DETHIOBIOTIN SYNTHETASE BIOD 2"/>
    <property type="match status" value="1"/>
</dbReference>
<evidence type="ECO:0000256" key="4">
    <source>
        <dbReference type="ARBA" id="ARBA00022741"/>
    </source>
</evidence>
<feature type="binding site" evidence="9">
    <location>
        <position position="44"/>
    </location>
    <ligand>
        <name>Mg(2+)</name>
        <dbReference type="ChEBI" id="CHEBI:18420"/>
    </ligand>
</feature>
<evidence type="ECO:0000256" key="2">
    <source>
        <dbReference type="ARBA" id="ARBA00022598"/>
    </source>
</evidence>
<keyword evidence="6 9" id="KW-0067">ATP-binding</keyword>
<dbReference type="PIRSF" id="PIRSF006755">
    <property type="entry name" value="DTB_synth"/>
    <property type="match status" value="1"/>
</dbReference>
<keyword evidence="5 9" id="KW-0093">Biotin biosynthesis</keyword>
<organism evidence="10 11">
    <name type="scientific">Aestuariispira insulae</name>
    <dbReference type="NCBI Taxonomy" id="1461337"/>
    <lineage>
        <taxon>Bacteria</taxon>
        <taxon>Pseudomonadati</taxon>
        <taxon>Pseudomonadota</taxon>
        <taxon>Alphaproteobacteria</taxon>
        <taxon>Rhodospirillales</taxon>
        <taxon>Kiloniellaceae</taxon>
        <taxon>Aestuariispira</taxon>
    </lineage>
</organism>
<feature type="binding site" evidence="9">
    <location>
        <position position="37"/>
    </location>
    <ligand>
        <name>substrate</name>
    </ligand>
</feature>
<keyword evidence="2 9" id="KW-0436">Ligase</keyword>
<evidence type="ECO:0000313" key="11">
    <source>
        <dbReference type="Proteomes" id="UP000256845"/>
    </source>
</evidence>
<evidence type="ECO:0000256" key="3">
    <source>
        <dbReference type="ARBA" id="ARBA00022723"/>
    </source>
</evidence>
<dbReference type="UniPathway" id="UPA00078">
    <property type="reaction ID" value="UER00161"/>
</dbReference>
<comment type="pathway">
    <text evidence="9">Cofactor biosynthesis; biotin biosynthesis; biotin from 7,8-diaminononanoate: step 1/2.</text>
</comment>
<keyword evidence="1 9" id="KW-0963">Cytoplasm</keyword>
<comment type="cofactor">
    <cofactor evidence="9">
        <name>Mg(2+)</name>
        <dbReference type="ChEBI" id="CHEBI:18420"/>
    </cofactor>
</comment>
<dbReference type="HAMAP" id="MF_00336">
    <property type="entry name" value="BioD"/>
    <property type="match status" value="1"/>
</dbReference>